<proteinExistence type="predicted"/>
<dbReference type="AlphaFoldDB" id="A0AAV1RFK0"/>
<accession>A0AAV1RFK0</accession>
<comment type="caution">
    <text evidence="1">The sequence shown here is derived from an EMBL/GenBank/DDBJ whole genome shotgun (WGS) entry which is preliminary data.</text>
</comment>
<gene>
    <name evidence="1" type="ORF">DCAF_LOCUS9467</name>
</gene>
<reference evidence="1 2" key="1">
    <citation type="submission" date="2024-01" db="EMBL/GenBank/DDBJ databases">
        <authorList>
            <person name="Waweru B."/>
        </authorList>
    </citation>
    <scope>NUCLEOTIDE SEQUENCE [LARGE SCALE GENOMIC DNA]</scope>
</reference>
<dbReference type="EMBL" id="CAWUPB010000913">
    <property type="protein sequence ID" value="CAK7333396.1"/>
    <property type="molecule type" value="Genomic_DNA"/>
</dbReference>
<sequence>MKRDWGYLLKGLACEGEVTGGRHVRRKAYVIGRCYCLEREVKVVVSEGRYLGMLGIGVIRAMKGVLELRWLREKLPKAGAGAPGRGLLVDSLKEIDGGRHLRREGYRKKCEEDVVIYGEALLEVATKEGFE</sequence>
<protein>
    <submittedName>
        <fullName evidence="1">Uncharacterized protein</fullName>
    </submittedName>
</protein>
<organism evidence="1 2">
    <name type="scientific">Dovyalis caffra</name>
    <dbReference type="NCBI Taxonomy" id="77055"/>
    <lineage>
        <taxon>Eukaryota</taxon>
        <taxon>Viridiplantae</taxon>
        <taxon>Streptophyta</taxon>
        <taxon>Embryophyta</taxon>
        <taxon>Tracheophyta</taxon>
        <taxon>Spermatophyta</taxon>
        <taxon>Magnoliopsida</taxon>
        <taxon>eudicotyledons</taxon>
        <taxon>Gunneridae</taxon>
        <taxon>Pentapetalae</taxon>
        <taxon>rosids</taxon>
        <taxon>fabids</taxon>
        <taxon>Malpighiales</taxon>
        <taxon>Salicaceae</taxon>
        <taxon>Flacourtieae</taxon>
        <taxon>Dovyalis</taxon>
    </lineage>
</organism>
<keyword evidence="2" id="KW-1185">Reference proteome</keyword>
<name>A0AAV1RFK0_9ROSI</name>
<evidence type="ECO:0000313" key="2">
    <source>
        <dbReference type="Proteomes" id="UP001314170"/>
    </source>
</evidence>
<dbReference type="Proteomes" id="UP001314170">
    <property type="component" value="Unassembled WGS sequence"/>
</dbReference>
<evidence type="ECO:0000313" key="1">
    <source>
        <dbReference type="EMBL" id="CAK7333396.1"/>
    </source>
</evidence>